<dbReference type="RefSeq" id="XP_064766313.1">
    <property type="nucleotide sequence ID" value="XM_064915375.1"/>
</dbReference>
<proteinExistence type="predicted"/>
<feature type="domain" description="C2H2-type" evidence="3">
    <location>
        <begin position="91"/>
        <end position="118"/>
    </location>
</feature>
<feature type="compositionally biased region" description="Acidic residues" evidence="2">
    <location>
        <begin position="168"/>
        <end position="184"/>
    </location>
</feature>
<comment type="caution">
    <text evidence="4">The sequence shown here is derived from an EMBL/GenBank/DDBJ whole genome shotgun (WGS) entry which is preliminary data.</text>
</comment>
<evidence type="ECO:0000259" key="3">
    <source>
        <dbReference type="PROSITE" id="PS50157"/>
    </source>
</evidence>
<dbReference type="Proteomes" id="UP001498771">
    <property type="component" value="Unassembled WGS sequence"/>
</dbReference>
<keyword evidence="1" id="KW-0479">Metal-binding</keyword>
<keyword evidence="1" id="KW-0862">Zinc</keyword>
<feature type="region of interest" description="Disordered" evidence="2">
    <location>
        <begin position="152"/>
        <end position="193"/>
    </location>
</feature>
<organism evidence="4 5">
    <name type="scientific">Myxozyma melibiosi</name>
    <dbReference type="NCBI Taxonomy" id="54550"/>
    <lineage>
        <taxon>Eukaryota</taxon>
        <taxon>Fungi</taxon>
        <taxon>Dikarya</taxon>
        <taxon>Ascomycota</taxon>
        <taxon>Saccharomycotina</taxon>
        <taxon>Lipomycetes</taxon>
        <taxon>Lipomycetales</taxon>
        <taxon>Lipomycetaceae</taxon>
        <taxon>Myxozyma</taxon>
    </lineage>
</organism>
<keyword evidence="1" id="KW-0863">Zinc-finger</keyword>
<evidence type="ECO:0000313" key="5">
    <source>
        <dbReference type="Proteomes" id="UP001498771"/>
    </source>
</evidence>
<gene>
    <name evidence="4" type="ORF">BZA70DRAFT_74615</name>
</gene>
<feature type="compositionally biased region" description="Basic and acidic residues" evidence="2">
    <location>
        <begin position="152"/>
        <end position="164"/>
    </location>
</feature>
<accession>A0ABR1F0B3</accession>
<dbReference type="GeneID" id="90040887"/>
<dbReference type="InterPro" id="IPR013087">
    <property type="entry name" value="Znf_C2H2_type"/>
</dbReference>
<protein>
    <recommendedName>
        <fullName evidence="3">C2H2-type domain-containing protein</fullName>
    </recommendedName>
</protein>
<feature type="region of interest" description="Disordered" evidence="2">
    <location>
        <begin position="1"/>
        <end position="65"/>
    </location>
</feature>
<dbReference type="PROSITE" id="PS00028">
    <property type="entry name" value="ZINC_FINGER_C2H2_1"/>
    <property type="match status" value="1"/>
</dbReference>
<keyword evidence="5" id="KW-1185">Reference proteome</keyword>
<evidence type="ECO:0000313" key="4">
    <source>
        <dbReference type="EMBL" id="KAK7203280.1"/>
    </source>
</evidence>
<name>A0ABR1F0B3_9ASCO</name>
<dbReference type="EMBL" id="JBBJBU010000012">
    <property type="protein sequence ID" value="KAK7203280.1"/>
    <property type="molecule type" value="Genomic_DNA"/>
</dbReference>
<sequence length="193" mass="21359">MTAISEFSLPSSSSRRRSSVSVSPYQIPGARTHAHNMTMSSSASSSSSLSFNSPPSSVSSSLGTSTLSRRMLAARRFSEGESTSGRLKEELKCEACGKGYKHISCLTKHLWEHTPEWNMTSKLLMSKHQQVQLLEAASILVSMTEEDELAELRAHHGRSSRENSADDNMYDEDDMIMRDDESDDVGVFGKMEE</sequence>
<dbReference type="PROSITE" id="PS50157">
    <property type="entry name" value="ZINC_FINGER_C2H2_2"/>
    <property type="match status" value="1"/>
</dbReference>
<feature type="compositionally biased region" description="Low complexity" evidence="2">
    <location>
        <begin position="40"/>
        <end position="65"/>
    </location>
</feature>
<evidence type="ECO:0000256" key="1">
    <source>
        <dbReference type="PROSITE-ProRule" id="PRU00042"/>
    </source>
</evidence>
<reference evidence="4 5" key="1">
    <citation type="submission" date="2024-03" db="EMBL/GenBank/DDBJ databases">
        <title>Genome-scale model development and genomic sequencing of the oleaginous clade Lipomyces.</title>
        <authorList>
            <consortium name="Lawrence Berkeley National Laboratory"/>
            <person name="Czajka J.J."/>
            <person name="Han Y."/>
            <person name="Kim J."/>
            <person name="Mondo S.J."/>
            <person name="Hofstad B.A."/>
            <person name="Robles A."/>
            <person name="Haridas S."/>
            <person name="Riley R."/>
            <person name="LaButti K."/>
            <person name="Pangilinan J."/>
            <person name="Andreopoulos W."/>
            <person name="Lipzen A."/>
            <person name="Yan J."/>
            <person name="Wang M."/>
            <person name="Ng V."/>
            <person name="Grigoriev I.V."/>
            <person name="Spatafora J.W."/>
            <person name="Magnuson J.K."/>
            <person name="Baker S.E."/>
            <person name="Pomraning K.R."/>
        </authorList>
    </citation>
    <scope>NUCLEOTIDE SEQUENCE [LARGE SCALE GENOMIC DNA]</scope>
    <source>
        <strain evidence="4 5">Phaff 52-87</strain>
    </source>
</reference>
<evidence type="ECO:0000256" key="2">
    <source>
        <dbReference type="SAM" id="MobiDB-lite"/>
    </source>
</evidence>